<keyword evidence="1" id="KW-0472">Membrane</keyword>
<reference evidence="3" key="2">
    <citation type="journal article" date="2016" name="Sci. Rep.">
        <title>Dictyocaulus viviparus genome, variome and transcriptome elucidate lungworm biology and support future intervention.</title>
        <authorList>
            <person name="McNulty S.N."/>
            <person name="Strube C."/>
            <person name="Rosa B.A."/>
            <person name="Martin J.C."/>
            <person name="Tyagi R."/>
            <person name="Choi Y.J."/>
            <person name="Wang Q."/>
            <person name="Hallsworth Pepin K."/>
            <person name="Zhang X."/>
            <person name="Ozersky P."/>
            <person name="Wilson R.K."/>
            <person name="Sternberg P.W."/>
            <person name="Gasser R.B."/>
            <person name="Mitreva M."/>
        </authorList>
    </citation>
    <scope>NUCLEOTIDE SEQUENCE [LARGE SCALE GENOMIC DNA]</scope>
    <source>
        <strain evidence="3">HannoverDv2000</strain>
    </source>
</reference>
<evidence type="ECO:0000313" key="3">
    <source>
        <dbReference type="Proteomes" id="UP000053766"/>
    </source>
</evidence>
<dbReference type="InterPro" id="IPR038885">
    <property type="entry name" value="PLB1"/>
</dbReference>
<evidence type="ECO:0000313" key="2">
    <source>
        <dbReference type="EMBL" id="KJH42335.1"/>
    </source>
</evidence>
<sequence>MYYSIDSPSFPMYLKCGCFELLVIAAFLFVLVILISKSTLELFGLDTLSIASHAPAKTLGGKLHCDPDMLKPSATIPDDVDKVRPADIKAIAAIGDSFIMAARSTNFLDDPLDIFPGNSFISGGDGTVEEHITVAKILRIFNPTMMEVSYGAGYGNMGSNVATGRATCKDVFVQAKD</sequence>
<dbReference type="OrthoDB" id="10265800at2759"/>
<dbReference type="STRING" id="29172.A0A0D8XCJ4"/>
<evidence type="ECO:0000256" key="1">
    <source>
        <dbReference type="SAM" id="Phobius"/>
    </source>
</evidence>
<dbReference type="AlphaFoldDB" id="A0A0D8XCJ4"/>
<dbReference type="GO" id="GO:0006644">
    <property type="term" value="P:phospholipid metabolic process"/>
    <property type="evidence" value="ECO:0007669"/>
    <property type="project" value="TreeGrafter"/>
</dbReference>
<accession>A0A0D8XCJ4</accession>
<dbReference type="EMBL" id="KN716678">
    <property type="protein sequence ID" value="KJH42335.1"/>
    <property type="molecule type" value="Genomic_DNA"/>
</dbReference>
<organism evidence="2 3">
    <name type="scientific">Dictyocaulus viviparus</name>
    <name type="common">Bovine lungworm</name>
    <dbReference type="NCBI Taxonomy" id="29172"/>
    <lineage>
        <taxon>Eukaryota</taxon>
        <taxon>Metazoa</taxon>
        <taxon>Ecdysozoa</taxon>
        <taxon>Nematoda</taxon>
        <taxon>Chromadorea</taxon>
        <taxon>Rhabditida</taxon>
        <taxon>Rhabditina</taxon>
        <taxon>Rhabditomorpha</taxon>
        <taxon>Strongyloidea</taxon>
        <taxon>Metastrongylidae</taxon>
        <taxon>Dictyocaulus</taxon>
    </lineage>
</organism>
<dbReference type="PANTHER" id="PTHR21325">
    <property type="entry name" value="PHOSPHOLIPASE B, PLB1"/>
    <property type="match status" value="1"/>
</dbReference>
<gene>
    <name evidence="2" type="ORF">DICVIV_11675</name>
</gene>
<feature type="transmembrane region" description="Helical" evidence="1">
    <location>
        <begin position="12"/>
        <end position="35"/>
    </location>
</feature>
<reference evidence="2 3" key="1">
    <citation type="submission" date="2013-11" db="EMBL/GenBank/DDBJ databases">
        <title>Draft genome of the bovine lungworm Dictyocaulus viviparus.</title>
        <authorList>
            <person name="Mitreva M."/>
        </authorList>
    </citation>
    <scope>NUCLEOTIDE SEQUENCE [LARGE SCALE GENOMIC DNA]</scope>
    <source>
        <strain evidence="2 3">HannoverDv2000</strain>
    </source>
</reference>
<protein>
    <submittedName>
        <fullName evidence="2">Uncharacterized protein</fullName>
    </submittedName>
</protein>
<keyword evidence="1" id="KW-0812">Transmembrane</keyword>
<dbReference type="Proteomes" id="UP000053766">
    <property type="component" value="Unassembled WGS sequence"/>
</dbReference>
<proteinExistence type="predicted"/>
<dbReference type="GO" id="GO:0004620">
    <property type="term" value="F:phospholipase activity"/>
    <property type="evidence" value="ECO:0007669"/>
    <property type="project" value="InterPro"/>
</dbReference>
<keyword evidence="3" id="KW-1185">Reference proteome</keyword>
<keyword evidence="1" id="KW-1133">Transmembrane helix</keyword>
<dbReference type="PANTHER" id="PTHR21325:SF31">
    <property type="entry name" value="GH22081P-RELATED"/>
    <property type="match status" value="1"/>
</dbReference>
<name>A0A0D8XCJ4_DICVI</name>